<dbReference type="PANTHER" id="PTHR12663">
    <property type="entry name" value="ANDROGEN INDUCED INHIBITOR OF PROLIFERATION AS3 / PDS5-RELATED"/>
    <property type="match status" value="1"/>
</dbReference>
<accession>A0A922EA63</accession>
<gene>
    <name evidence="11" type="ORF">I3842_08G006500</name>
</gene>
<evidence type="ECO:0000313" key="12">
    <source>
        <dbReference type="Proteomes" id="UP000811246"/>
    </source>
</evidence>
<feature type="compositionally biased region" description="Basic and acidic residues" evidence="10">
    <location>
        <begin position="447"/>
        <end position="462"/>
    </location>
</feature>
<dbReference type="GO" id="GO:0035825">
    <property type="term" value="P:homologous recombination"/>
    <property type="evidence" value="ECO:0007669"/>
    <property type="project" value="UniProtKB-ARBA"/>
</dbReference>
<feature type="compositionally biased region" description="Basic residues" evidence="10">
    <location>
        <begin position="879"/>
        <end position="888"/>
    </location>
</feature>
<sequence length="888" mass="96524">MASSDTELEEQLLQAGNKLVDPPSSVDDLLPILDRVENCLSRVEQSPTKSMQSALSPSLKALIDDKLFRHSDADVKVAVASCISEITRITAPDAPYDDNQMKEIFQLLVSSFENLSDNSSRSYTKRTSILETVAKVRSCVVMLDLECDALILEMFQNFFKALRDYHPENVFSSMETIMTLVLEESEDISLDLLTPILASVKKDNEEVLPVARKLAERVLETCAVKADESKSVKSSVDEEAPEDSGRSKAIAFSEPVKPAIQSNGVTQMGEDDSLPHSNSDQKQEDGHHADPSISMIASSNAEPDSLDTENAINIEHQPQQTTRRGRKFNSTKKSTEPSENTEPPDNSVIEDEMQTEKLLEHKNHSEDVPSSSPEEDPPVEATGSPKNEKETGAKLSSPKTLDNESGNVAPLSPRGSLPDESYSKKAGGRPKKKESLTKEATPSTDEVSEKVSEATSDLELKPTRRSGKKVPSEISTLNKTPTVVDESKNESSDSEAKPLRQTAKKVDGSSKIGDGSSSKQPEDKKRRGQGKAIREKDETKSPAKADDKEMVSSPKSVTKSIKDDHHLQETPKTNSKRKPTPGKENDSDYGENLVGSKIKVWWPKDRMFYDGVIDSFISSSKKHRVLYTDGDEEVLNLKKEKWEYIGGDSGSDGEQVADQPSPDASSEIRPPKKKAKNNSDEPTKQAKMDALPKKGGGASSSKSKGTSSKSGHKFREGNKVDGKSKDDFLKTESKSENANSGKSKDRTPRSGGSKSVGAAPKSGAKSKKNDPNTPKIGKFKDDNTSTPRASTKSKQNAEKTGKSKQDTPKSASLSKDKNPKSGGKSSVNGTGKMKLDGSSKAKEREDMKDNSSDSAKVPRSTKGKSPTSSKAQGRDSKSGKKRRRGMTG</sequence>
<dbReference type="Pfam" id="PF20168">
    <property type="entry name" value="PDS5"/>
    <property type="match status" value="1"/>
</dbReference>
<evidence type="ECO:0000256" key="2">
    <source>
        <dbReference type="ARBA" id="ARBA00006254"/>
    </source>
</evidence>
<feature type="compositionally biased region" description="Basic and acidic residues" evidence="10">
    <location>
        <begin position="354"/>
        <end position="367"/>
    </location>
</feature>
<feature type="compositionally biased region" description="Polar residues" evidence="10">
    <location>
        <begin position="784"/>
        <end position="794"/>
    </location>
</feature>
<keyword evidence="5" id="KW-0498">Mitosis</keyword>
<dbReference type="EMBL" id="CM031832">
    <property type="protein sequence ID" value="KAG6698147.1"/>
    <property type="molecule type" value="Genomic_DNA"/>
</dbReference>
<feature type="compositionally biased region" description="Basic and acidic residues" evidence="10">
    <location>
        <begin position="532"/>
        <end position="550"/>
    </location>
</feature>
<evidence type="ECO:0000256" key="7">
    <source>
        <dbReference type="ARBA" id="ARBA00023242"/>
    </source>
</evidence>
<evidence type="ECO:0000313" key="11">
    <source>
        <dbReference type="EMBL" id="KAG6698147.1"/>
    </source>
</evidence>
<keyword evidence="4" id="KW-0227">DNA damage</keyword>
<feature type="compositionally biased region" description="Basic and acidic residues" evidence="10">
    <location>
        <begin position="485"/>
        <end position="508"/>
    </location>
</feature>
<dbReference type="InterPro" id="IPR039776">
    <property type="entry name" value="Pds5"/>
</dbReference>
<comment type="similarity">
    <text evidence="2">Belongs to the PDS5 family.</text>
</comment>
<keyword evidence="3" id="KW-0677">Repeat</keyword>
<proteinExistence type="inferred from homology"/>
<name>A0A922EA63_CARIL</name>
<feature type="compositionally biased region" description="Basic and acidic residues" evidence="10">
    <location>
        <begin position="833"/>
        <end position="851"/>
    </location>
</feature>
<feature type="compositionally biased region" description="Basic and acidic residues" evidence="10">
    <location>
        <begin position="713"/>
        <end position="735"/>
    </location>
</feature>
<keyword evidence="5" id="KW-0132">Cell division</keyword>
<dbReference type="Proteomes" id="UP000811246">
    <property type="component" value="Chromosome 8"/>
</dbReference>
<dbReference type="PANTHER" id="PTHR12663:SF3">
    <property type="entry name" value="SISTER CHROMATID COHESION PROTEIN PDS5 HOMOLOG C"/>
    <property type="match status" value="1"/>
</dbReference>
<feature type="compositionally biased region" description="Basic and acidic residues" evidence="10">
    <location>
        <begin position="795"/>
        <end position="807"/>
    </location>
</feature>
<organism evidence="11 12">
    <name type="scientific">Carya illinoinensis</name>
    <name type="common">Pecan</name>
    <dbReference type="NCBI Taxonomy" id="32201"/>
    <lineage>
        <taxon>Eukaryota</taxon>
        <taxon>Viridiplantae</taxon>
        <taxon>Streptophyta</taxon>
        <taxon>Embryophyta</taxon>
        <taxon>Tracheophyta</taxon>
        <taxon>Spermatophyta</taxon>
        <taxon>Magnoliopsida</taxon>
        <taxon>eudicotyledons</taxon>
        <taxon>Gunneridae</taxon>
        <taxon>Pentapetalae</taxon>
        <taxon>rosids</taxon>
        <taxon>fabids</taxon>
        <taxon>Fagales</taxon>
        <taxon>Juglandaceae</taxon>
        <taxon>Carya</taxon>
    </lineage>
</organism>
<evidence type="ECO:0000256" key="6">
    <source>
        <dbReference type="ARBA" id="ARBA00023204"/>
    </source>
</evidence>
<feature type="compositionally biased region" description="Polar residues" evidence="10">
    <location>
        <begin position="397"/>
        <end position="406"/>
    </location>
</feature>
<dbReference type="GO" id="GO:0007064">
    <property type="term" value="P:mitotic sister chromatid cohesion"/>
    <property type="evidence" value="ECO:0007669"/>
    <property type="project" value="InterPro"/>
</dbReference>
<feature type="region of interest" description="Disordered" evidence="10">
    <location>
        <begin position="229"/>
        <end position="593"/>
    </location>
</feature>
<comment type="subcellular location">
    <subcellularLocation>
        <location evidence="1">Nucleus</location>
    </subcellularLocation>
</comment>
<protein>
    <submittedName>
        <fullName evidence="11">Uncharacterized protein</fullName>
    </submittedName>
</protein>
<feature type="compositionally biased region" description="Basic and acidic residues" evidence="10">
    <location>
        <begin position="677"/>
        <end position="692"/>
    </location>
</feature>
<comment type="caution">
    <text evidence="11">The sequence shown here is derived from an EMBL/GenBank/DDBJ whole genome shotgun (WGS) entry which is preliminary data.</text>
</comment>
<feature type="compositionally biased region" description="Polar residues" evidence="10">
    <location>
        <begin position="295"/>
        <end position="322"/>
    </location>
</feature>
<dbReference type="GO" id="GO:0000785">
    <property type="term" value="C:chromatin"/>
    <property type="evidence" value="ECO:0007669"/>
    <property type="project" value="TreeGrafter"/>
</dbReference>
<dbReference type="FunFam" id="2.30.30.140:FF:000033">
    <property type="entry name" value="Binding protein"/>
    <property type="match status" value="1"/>
</dbReference>
<reference evidence="11" key="1">
    <citation type="submission" date="2021-01" db="EMBL/GenBank/DDBJ databases">
        <authorList>
            <person name="Lovell J.T."/>
            <person name="Bentley N."/>
            <person name="Bhattarai G."/>
            <person name="Jenkins J.W."/>
            <person name="Sreedasyam A."/>
            <person name="Alarcon Y."/>
            <person name="Bock C."/>
            <person name="Boston L."/>
            <person name="Carlson J."/>
            <person name="Cervantes K."/>
            <person name="Clermont K."/>
            <person name="Krom N."/>
            <person name="Kubenka K."/>
            <person name="Mamidi S."/>
            <person name="Mattison C."/>
            <person name="Monteros M."/>
            <person name="Pisani C."/>
            <person name="Plott C."/>
            <person name="Rajasekar S."/>
            <person name="Rhein H.S."/>
            <person name="Rohla C."/>
            <person name="Song M."/>
            <person name="Hilaire R.S."/>
            <person name="Shu S."/>
            <person name="Wells L."/>
            <person name="Wang X."/>
            <person name="Webber J."/>
            <person name="Heerema R.J."/>
            <person name="Klein P."/>
            <person name="Conner P."/>
            <person name="Grauke L."/>
            <person name="Grimwood J."/>
            <person name="Schmutz J."/>
            <person name="Randall J.J."/>
        </authorList>
    </citation>
    <scope>NUCLEOTIDE SEQUENCE</scope>
    <source>
        <tissue evidence="11">Leaf</tissue>
    </source>
</reference>
<dbReference type="GO" id="GO:0005634">
    <property type="term" value="C:nucleus"/>
    <property type="evidence" value="ECO:0007669"/>
    <property type="project" value="UniProtKB-SubCell"/>
</dbReference>
<feature type="compositionally biased region" description="Low complexity" evidence="10">
    <location>
        <begin position="750"/>
        <end position="763"/>
    </location>
</feature>
<evidence type="ECO:0000256" key="9">
    <source>
        <dbReference type="ARBA" id="ARBA00058864"/>
    </source>
</evidence>
<feature type="region of interest" description="Disordered" evidence="10">
    <location>
        <begin position="644"/>
        <end position="888"/>
    </location>
</feature>
<evidence type="ECO:0000256" key="1">
    <source>
        <dbReference type="ARBA" id="ARBA00004123"/>
    </source>
</evidence>
<feature type="compositionally biased region" description="Basic and acidic residues" evidence="10">
    <location>
        <begin position="279"/>
        <end position="290"/>
    </location>
</feature>
<keyword evidence="8" id="KW-0131">Cell cycle</keyword>
<dbReference type="GO" id="GO:0009556">
    <property type="term" value="P:microsporogenesis"/>
    <property type="evidence" value="ECO:0007669"/>
    <property type="project" value="UniProtKB-ARBA"/>
</dbReference>
<evidence type="ECO:0000256" key="3">
    <source>
        <dbReference type="ARBA" id="ARBA00022737"/>
    </source>
</evidence>
<feature type="compositionally biased region" description="Low complexity" evidence="10">
    <location>
        <begin position="509"/>
        <end position="519"/>
    </location>
</feature>
<evidence type="ECO:0000256" key="4">
    <source>
        <dbReference type="ARBA" id="ARBA00022763"/>
    </source>
</evidence>
<evidence type="ECO:0000256" key="8">
    <source>
        <dbReference type="ARBA" id="ARBA00023306"/>
    </source>
</evidence>
<dbReference type="GO" id="GO:0006281">
    <property type="term" value="P:DNA repair"/>
    <property type="evidence" value="ECO:0007669"/>
    <property type="project" value="UniProtKB-KW"/>
</dbReference>
<feature type="compositionally biased region" description="Low complexity" evidence="10">
    <location>
        <begin position="699"/>
        <end position="709"/>
    </location>
</feature>
<keyword evidence="7" id="KW-0539">Nucleus</keyword>
<evidence type="ECO:0000256" key="5">
    <source>
        <dbReference type="ARBA" id="ARBA00022776"/>
    </source>
</evidence>
<feature type="compositionally biased region" description="Basic and acidic residues" evidence="10">
    <location>
        <begin position="560"/>
        <end position="569"/>
    </location>
</feature>
<evidence type="ECO:0000256" key="10">
    <source>
        <dbReference type="SAM" id="MobiDB-lite"/>
    </source>
</evidence>
<keyword evidence="6" id="KW-0234">DNA repair</keyword>
<dbReference type="CDD" id="cd20404">
    <property type="entry name" value="Tudor_Agenet_AtEML-like"/>
    <property type="match status" value="1"/>
</dbReference>
<dbReference type="AlphaFoldDB" id="A0A922EA63"/>
<comment type="function">
    <text evidence="9">Cohesin cofactor dispensable during the meiotic division but playing an important role in DNA repair by homologous recombination (HR) probably by helping SMC5/SMC6 complex. Regulator of sister chromatid cohesion in mitosis which may stabilize cohesin complex association with chromatin. May couple sister chromatid cohesion during mitosis to DNA replication. Cohesion ensures that chromosome partitioning is accurate in both meiotic and mitotic cells and plays an important role in DNA repair.</text>
</comment>